<comment type="caution">
    <text evidence="1">The sequence shown here is derived from an EMBL/GenBank/DDBJ whole genome shotgun (WGS) entry which is preliminary data.</text>
</comment>
<evidence type="ECO:0000313" key="2">
    <source>
        <dbReference type="Proteomes" id="UP001143309"/>
    </source>
</evidence>
<protein>
    <submittedName>
        <fullName evidence="1">Uncharacterized protein</fullName>
    </submittedName>
</protein>
<accession>A0A9W6JN75</accession>
<name>A0A9W6JN75_9HYPH</name>
<dbReference type="RefSeq" id="WP_271199304.1">
    <property type="nucleotide sequence ID" value="NZ_BSFL01000001.1"/>
</dbReference>
<evidence type="ECO:0000313" key="1">
    <source>
        <dbReference type="EMBL" id="GLK78799.1"/>
    </source>
</evidence>
<dbReference type="Proteomes" id="UP001143309">
    <property type="component" value="Unassembled WGS sequence"/>
</dbReference>
<dbReference type="EMBL" id="BSFL01000001">
    <property type="protein sequence ID" value="GLK78799.1"/>
    <property type="molecule type" value="Genomic_DNA"/>
</dbReference>
<gene>
    <name evidence="1" type="ORF">GCM10008174_05400</name>
</gene>
<reference evidence="1" key="1">
    <citation type="journal article" date="2014" name="Int. J. Syst. Evol. Microbiol.">
        <title>Complete genome sequence of Corynebacterium casei LMG S-19264T (=DSM 44701T), isolated from a smear-ripened cheese.</title>
        <authorList>
            <consortium name="US DOE Joint Genome Institute (JGI-PGF)"/>
            <person name="Walter F."/>
            <person name="Albersmeier A."/>
            <person name="Kalinowski J."/>
            <person name="Ruckert C."/>
        </authorList>
    </citation>
    <scope>NUCLEOTIDE SEQUENCE</scope>
    <source>
        <strain evidence="1">VKM B-2748</strain>
    </source>
</reference>
<proteinExistence type="predicted"/>
<organism evidence="1 2">
    <name type="scientific">Methylopila turkensis</name>
    <dbReference type="NCBI Taxonomy" id="1437816"/>
    <lineage>
        <taxon>Bacteria</taxon>
        <taxon>Pseudomonadati</taxon>
        <taxon>Pseudomonadota</taxon>
        <taxon>Alphaproteobacteria</taxon>
        <taxon>Hyphomicrobiales</taxon>
        <taxon>Methylopilaceae</taxon>
        <taxon>Methylopila</taxon>
    </lineage>
</organism>
<reference evidence="1" key="2">
    <citation type="submission" date="2023-01" db="EMBL/GenBank/DDBJ databases">
        <authorList>
            <person name="Sun Q."/>
            <person name="Evtushenko L."/>
        </authorList>
    </citation>
    <scope>NUCLEOTIDE SEQUENCE</scope>
    <source>
        <strain evidence="1">VKM B-2748</strain>
    </source>
</reference>
<sequence length="70" mass="8364">MQHLAANVVESLAMRIFARDHPRRAWRLSDAAAPRHDHEGFASQEERELYKAFAWNRLHESQKALDRRRR</sequence>
<keyword evidence="2" id="KW-1185">Reference proteome</keyword>
<dbReference type="AlphaFoldDB" id="A0A9W6JN75"/>